<evidence type="ECO:0000313" key="2">
    <source>
        <dbReference type="EMBL" id="KAF1697603.1"/>
    </source>
</evidence>
<dbReference type="PANTHER" id="PTHR33990:SF1">
    <property type="entry name" value="PROTEIN YJDN"/>
    <property type="match status" value="1"/>
</dbReference>
<gene>
    <name evidence="2" type="ORF">CSC65_00340</name>
</gene>
<dbReference type="Pfam" id="PF00903">
    <property type="entry name" value="Glyoxalase"/>
    <property type="match status" value="1"/>
</dbReference>
<comment type="caution">
    <text evidence="2">The sequence shown here is derived from an EMBL/GenBank/DDBJ whole genome shotgun (WGS) entry which is preliminary data.</text>
</comment>
<dbReference type="Proteomes" id="UP000788419">
    <property type="component" value="Unassembled WGS sequence"/>
</dbReference>
<dbReference type="PANTHER" id="PTHR33990">
    <property type="entry name" value="PROTEIN YJDN-RELATED"/>
    <property type="match status" value="1"/>
</dbReference>
<name>A0ABQ6ZC40_9GAMM</name>
<dbReference type="Gene3D" id="3.10.180.10">
    <property type="entry name" value="2,3-Dihydroxybiphenyl 1,2-Dioxygenase, domain 1"/>
    <property type="match status" value="1"/>
</dbReference>
<reference evidence="2 3" key="1">
    <citation type="submission" date="2017-10" db="EMBL/GenBank/DDBJ databases">
        <title>Whole genome sequencing of members of genus Pseudoxanthomonas.</title>
        <authorList>
            <person name="Kumar S."/>
            <person name="Bansal K."/>
            <person name="Kaur A."/>
            <person name="Patil P."/>
            <person name="Sharma S."/>
            <person name="Patil P.B."/>
        </authorList>
    </citation>
    <scope>NUCLEOTIDE SEQUENCE [LARGE SCALE GENOMIC DNA]</scope>
    <source>
        <strain evidence="2 3">DSM 17801</strain>
    </source>
</reference>
<dbReference type="InterPro" id="IPR029068">
    <property type="entry name" value="Glyas_Bleomycin-R_OHBP_Dase"/>
</dbReference>
<dbReference type="InterPro" id="IPR004360">
    <property type="entry name" value="Glyas_Fos-R_dOase_dom"/>
</dbReference>
<protein>
    <recommendedName>
        <fullName evidence="1">Glyoxalase/fosfomycin resistance/dioxygenase domain-containing protein</fullName>
    </recommendedName>
</protein>
<accession>A0ABQ6ZC40</accession>
<dbReference type="SUPFAM" id="SSF54593">
    <property type="entry name" value="Glyoxalase/Bleomycin resistance protein/Dihydroxybiphenyl dioxygenase"/>
    <property type="match status" value="1"/>
</dbReference>
<keyword evidence="3" id="KW-1185">Reference proteome</keyword>
<dbReference type="RefSeq" id="WP_162407979.1">
    <property type="nucleotide sequence ID" value="NZ_PDWN01000001.1"/>
</dbReference>
<dbReference type="EMBL" id="PDWN01000001">
    <property type="protein sequence ID" value="KAF1697603.1"/>
    <property type="molecule type" value="Genomic_DNA"/>
</dbReference>
<sequence>MPLNTYLSFDGDCRQALESYAELLGGTVMGMMTFGEMPPQEGCGEMPASVKDRIMHGCVEIGGHLLMGTDATPDHPYRGITGSYITFQTADVAESERVFAALSQDARRTEMPLQQTFWAKRYGSLVDRHGVPWMVNCSDPCPEG</sequence>
<feature type="domain" description="Glyoxalase/fosfomycin resistance/dioxygenase" evidence="1">
    <location>
        <begin position="5"/>
        <end position="134"/>
    </location>
</feature>
<dbReference type="InterPro" id="IPR028973">
    <property type="entry name" value="PhnB-like"/>
</dbReference>
<dbReference type="CDD" id="cd06588">
    <property type="entry name" value="PhnB_like"/>
    <property type="match status" value="1"/>
</dbReference>
<evidence type="ECO:0000259" key="1">
    <source>
        <dbReference type="Pfam" id="PF00903"/>
    </source>
</evidence>
<organism evidence="2 3">
    <name type="scientific">Pseudoxanthomonas daejeonensis</name>
    <dbReference type="NCBI Taxonomy" id="266062"/>
    <lineage>
        <taxon>Bacteria</taxon>
        <taxon>Pseudomonadati</taxon>
        <taxon>Pseudomonadota</taxon>
        <taxon>Gammaproteobacteria</taxon>
        <taxon>Lysobacterales</taxon>
        <taxon>Lysobacteraceae</taxon>
        <taxon>Pseudoxanthomonas</taxon>
    </lineage>
</organism>
<evidence type="ECO:0000313" key="3">
    <source>
        <dbReference type="Proteomes" id="UP000788419"/>
    </source>
</evidence>
<proteinExistence type="predicted"/>